<gene>
    <name evidence="9" type="ORF">POCULU_LOCUS6079</name>
</gene>
<dbReference type="Gene3D" id="1.20.1540.10">
    <property type="entry name" value="Rhomboid-like"/>
    <property type="match status" value="1"/>
</dbReference>
<dbReference type="InterPro" id="IPR035952">
    <property type="entry name" value="Rhomboid-like_sf"/>
</dbReference>
<keyword evidence="6 7" id="KW-0472">Membrane</keyword>
<evidence type="ECO:0000256" key="6">
    <source>
        <dbReference type="ARBA" id="ARBA00023136"/>
    </source>
</evidence>
<evidence type="ECO:0000313" key="9">
    <source>
        <dbReference type="EMBL" id="CAG8572730.1"/>
    </source>
</evidence>
<proteinExistence type="inferred from homology"/>
<evidence type="ECO:0000256" key="7">
    <source>
        <dbReference type="SAM" id="Phobius"/>
    </source>
</evidence>
<dbReference type="PANTHER" id="PTHR43731:SF14">
    <property type="entry name" value="PRESENILIN-ASSOCIATED RHOMBOID-LIKE PROTEIN, MITOCHONDRIAL"/>
    <property type="match status" value="1"/>
</dbReference>
<accession>A0A9N9BRG5</accession>
<dbReference type="InterPro" id="IPR022764">
    <property type="entry name" value="Peptidase_S54_rhomboid_dom"/>
</dbReference>
<comment type="subcellular location">
    <subcellularLocation>
        <location evidence="1">Membrane</location>
        <topology evidence="1">Multi-pass membrane protein</topology>
    </subcellularLocation>
</comment>
<comment type="caution">
    <text evidence="9">The sequence shown here is derived from an EMBL/GenBank/DDBJ whole genome shotgun (WGS) entry which is preliminary data.</text>
</comment>
<dbReference type="OrthoDB" id="418595at2759"/>
<evidence type="ECO:0000256" key="1">
    <source>
        <dbReference type="ARBA" id="ARBA00004141"/>
    </source>
</evidence>
<dbReference type="EMBL" id="CAJVPJ010001049">
    <property type="protein sequence ID" value="CAG8572730.1"/>
    <property type="molecule type" value="Genomic_DNA"/>
</dbReference>
<feature type="transmembrane region" description="Helical" evidence="7">
    <location>
        <begin position="283"/>
        <end position="304"/>
    </location>
</feature>
<dbReference type="PANTHER" id="PTHR43731">
    <property type="entry name" value="RHOMBOID PROTEASE"/>
    <property type="match status" value="1"/>
</dbReference>
<comment type="similarity">
    <text evidence="2">Belongs to the peptidase S54 family.</text>
</comment>
<keyword evidence="5 7" id="KW-1133">Transmembrane helix</keyword>
<evidence type="ECO:0000259" key="8">
    <source>
        <dbReference type="Pfam" id="PF01694"/>
    </source>
</evidence>
<dbReference type="Proteomes" id="UP000789572">
    <property type="component" value="Unassembled WGS sequence"/>
</dbReference>
<keyword evidence="10" id="KW-1185">Reference proteome</keyword>
<dbReference type="SUPFAM" id="SSF144091">
    <property type="entry name" value="Rhomboid-like"/>
    <property type="match status" value="1"/>
</dbReference>
<evidence type="ECO:0000256" key="3">
    <source>
        <dbReference type="ARBA" id="ARBA00022692"/>
    </source>
</evidence>
<keyword evidence="3 7" id="KW-0812">Transmembrane</keyword>
<dbReference type="AlphaFoldDB" id="A0A9N9BRG5"/>
<evidence type="ECO:0000256" key="2">
    <source>
        <dbReference type="ARBA" id="ARBA00009045"/>
    </source>
</evidence>
<keyword evidence="4" id="KW-0378">Hydrolase</keyword>
<dbReference type="GO" id="GO:0004252">
    <property type="term" value="F:serine-type endopeptidase activity"/>
    <property type="evidence" value="ECO:0007669"/>
    <property type="project" value="InterPro"/>
</dbReference>
<feature type="domain" description="Peptidase S54 rhomboid" evidence="8">
    <location>
        <begin position="202"/>
        <end position="362"/>
    </location>
</feature>
<evidence type="ECO:0000313" key="10">
    <source>
        <dbReference type="Proteomes" id="UP000789572"/>
    </source>
</evidence>
<feature type="transmembrane region" description="Helical" evidence="7">
    <location>
        <begin position="242"/>
        <end position="262"/>
    </location>
</feature>
<feature type="transmembrane region" description="Helical" evidence="7">
    <location>
        <begin position="151"/>
        <end position="170"/>
    </location>
</feature>
<dbReference type="GO" id="GO:0016020">
    <property type="term" value="C:membrane"/>
    <property type="evidence" value="ECO:0007669"/>
    <property type="project" value="UniProtKB-SubCell"/>
</dbReference>
<name>A0A9N9BRG5_9GLOM</name>
<dbReference type="InterPro" id="IPR050925">
    <property type="entry name" value="Rhomboid_protease_S54"/>
</dbReference>
<feature type="transmembrane region" description="Helical" evidence="7">
    <location>
        <begin position="343"/>
        <end position="359"/>
    </location>
</feature>
<evidence type="ECO:0000256" key="5">
    <source>
        <dbReference type="ARBA" id="ARBA00022989"/>
    </source>
</evidence>
<dbReference type="Pfam" id="PF01694">
    <property type="entry name" value="Rhomboid"/>
    <property type="match status" value="1"/>
</dbReference>
<protein>
    <submittedName>
        <fullName evidence="9">3610_t:CDS:1</fullName>
    </submittedName>
</protein>
<organism evidence="9 10">
    <name type="scientific">Paraglomus occultum</name>
    <dbReference type="NCBI Taxonomy" id="144539"/>
    <lineage>
        <taxon>Eukaryota</taxon>
        <taxon>Fungi</taxon>
        <taxon>Fungi incertae sedis</taxon>
        <taxon>Mucoromycota</taxon>
        <taxon>Glomeromycotina</taxon>
        <taxon>Glomeromycetes</taxon>
        <taxon>Paraglomerales</taxon>
        <taxon>Paraglomeraceae</taxon>
        <taxon>Paraglomus</taxon>
    </lineage>
</organism>
<feature type="transmembrane region" description="Helical" evidence="7">
    <location>
        <begin position="310"/>
        <end position="331"/>
    </location>
</feature>
<sequence>MLLFDVAKRVSTKPKPLFLHAARNNMRYTSKCIATQSSKNNIQFSLRQYIRTEHEVPSYTINNRKNRADNKLNCRVTHASQNMLHYPTERTLSEFNIPFLRLHSRCATITFCRTYIRPHYYKPQAQSPVQKLRASLHRLDSRFSRHSPDRIIYTFIALNVLIFILWRYAIYKARFQGDPRLYLFMVKNFMQSRANFEDGSWIWTALTSAFSHSDLGHLGVNMLVLWSLGTPTLQVLGLRRFLTVYFLSAITSSLGSLILTLSPRSRSYNKVSPSLPDTSRAPLRTSHGASGSLMGISTVFALMFPWETLIVLFVPAPAIVVVAGYVAYDAYSAWKQSGGRIDSGAHLGGAVFGVGYYFLRLRPFLRM</sequence>
<evidence type="ECO:0000256" key="4">
    <source>
        <dbReference type="ARBA" id="ARBA00022801"/>
    </source>
</evidence>
<reference evidence="9" key="1">
    <citation type="submission" date="2021-06" db="EMBL/GenBank/DDBJ databases">
        <authorList>
            <person name="Kallberg Y."/>
            <person name="Tangrot J."/>
            <person name="Rosling A."/>
        </authorList>
    </citation>
    <scope>NUCLEOTIDE SEQUENCE</scope>
    <source>
        <strain evidence="9">IA702</strain>
    </source>
</reference>